<feature type="region of interest" description="Disordered" evidence="2">
    <location>
        <begin position="277"/>
        <end position="313"/>
    </location>
</feature>
<gene>
    <name evidence="3" type="ORF">EWM64_g4463</name>
</gene>
<name>A0A4Z0A178_9AGAM</name>
<evidence type="ECO:0000256" key="1">
    <source>
        <dbReference type="SAM" id="Coils"/>
    </source>
</evidence>
<keyword evidence="4" id="KW-1185">Reference proteome</keyword>
<comment type="caution">
    <text evidence="3">The sequence shown here is derived from an EMBL/GenBank/DDBJ whole genome shotgun (WGS) entry which is preliminary data.</text>
</comment>
<protein>
    <submittedName>
        <fullName evidence="3">Uncharacterized protein</fullName>
    </submittedName>
</protein>
<evidence type="ECO:0000313" key="3">
    <source>
        <dbReference type="EMBL" id="TFY79549.1"/>
    </source>
</evidence>
<sequence>MLLSLPDDANIDPMLRTTDSAASTIPLQHATSVLILAESSESSSLVASSLSLVASSSTSSVSKCRPSADPDTPSKRIRLMTTNLSQTTSGSFLVGKPKMTTINRIAPPIFQRIPVSAILEPDWKLVSEMSKPEHFSRQELVESVKILTLNLRLAHMHVDARDGVIEAANAQLVIQNIYTDKLHHALFEKETKKASSSERITLNVGGTHLTDEELIQELEHRKNAREAAEEVKKTRKEVRAAKKAERDASRAAWQEILAVHETEVNRWKTWCDELIQQGARKKDLPTKPKCPTKPKQRRDEEDGDEDSSDDERT</sequence>
<feature type="compositionally biased region" description="Acidic residues" evidence="2">
    <location>
        <begin position="301"/>
        <end position="313"/>
    </location>
</feature>
<dbReference type="AlphaFoldDB" id="A0A4Z0A178"/>
<reference evidence="3 4" key="1">
    <citation type="submission" date="2019-02" db="EMBL/GenBank/DDBJ databases">
        <title>Genome sequencing of the rare red list fungi Hericium alpestre (H. flagellum).</title>
        <authorList>
            <person name="Buettner E."/>
            <person name="Kellner H."/>
        </authorList>
    </citation>
    <scope>NUCLEOTIDE SEQUENCE [LARGE SCALE GENOMIC DNA]</scope>
    <source>
        <strain evidence="3 4">DSM 108284</strain>
    </source>
</reference>
<dbReference type="Proteomes" id="UP000298061">
    <property type="component" value="Unassembled WGS sequence"/>
</dbReference>
<accession>A0A4Z0A178</accession>
<dbReference type="EMBL" id="SFCI01000483">
    <property type="protein sequence ID" value="TFY79549.1"/>
    <property type="molecule type" value="Genomic_DNA"/>
</dbReference>
<proteinExistence type="predicted"/>
<organism evidence="3 4">
    <name type="scientific">Hericium alpestre</name>
    <dbReference type="NCBI Taxonomy" id="135208"/>
    <lineage>
        <taxon>Eukaryota</taxon>
        <taxon>Fungi</taxon>
        <taxon>Dikarya</taxon>
        <taxon>Basidiomycota</taxon>
        <taxon>Agaricomycotina</taxon>
        <taxon>Agaricomycetes</taxon>
        <taxon>Russulales</taxon>
        <taxon>Hericiaceae</taxon>
        <taxon>Hericium</taxon>
    </lineage>
</organism>
<evidence type="ECO:0000256" key="2">
    <source>
        <dbReference type="SAM" id="MobiDB-lite"/>
    </source>
</evidence>
<feature type="coiled-coil region" evidence="1">
    <location>
        <begin position="217"/>
        <end position="244"/>
    </location>
</feature>
<evidence type="ECO:0000313" key="4">
    <source>
        <dbReference type="Proteomes" id="UP000298061"/>
    </source>
</evidence>
<keyword evidence="1" id="KW-0175">Coiled coil</keyword>
<dbReference type="OrthoDB" id="3269297at2759"/>